<dbReference type="Proteomes" id="UP000318336">
    <property type="component" value="Unassembled WGS sequence"/>
</dbReference>
<dbReference type="EMBL" id="VFOK01000001">
    <property type="protein sequence ID" value="TQL32633.1"/>
    <property type="molecule type" value="Genomic_DNA"/>
</dbReference>
<evidence type="ECO:0008006" key="6">
    <source>
        <dbReference type="Google" id="ProtNLM"/>
    </source>
</evidence>
<proteinExistence type="predicted"/>
<protein>
    <recommendedName>
        <fullName evidence="6">GAD-related domain-containing protein</fullName>
    </recommendedName>
</protein>
<dbReference type="AlphaFoldDB" id="A0A542X9W5"/>
<accession>A0A542X9W5</accession>
<gene>
    <name evidence="4" type="ORF">FB554_0765</name>
</gene>
<name>A0A542X9W5_9MICO</name>
<reference evidence="4 5" key="1">
    <citation type="submission" date="2019-06" db="EMBL/GenBank/DDBJ databases">
        <title>Sequencing the genomes of 1000 actinobacteria strains.</title>
        <authorList>
            <person name="Klenk H.-P."/>
        </authorList>
    </citation>
    <scope>NUCLEOTIDE SEQUENCE [LARGE SCALE GENOMIC DNA]</scope>
    <source>
        <strain evidence="4 5">DSM 24617</strain>
    </source>
</reference>
<dbReference type="Pfam" id="PF08887">
    <property type="entry name" value="GAD-like"/>
    <property type="match status" value="1"/>
</dbReference>
<keyword evidence="5" id="KW-1185">Reference proteome</keyword>
<dbReference type="RefSeq" id="WP_170206770.1">
    <property type="nucleotide sequence ID" value="NZ_CAJTBP010000001.1"/>
</dbReference>
<evidence type="ECO:0000259" key="3">
    <source>
        <dbReference type="Pfam" id="PF08906"/>
    </source>
</evidence>
<evidence type="ECO:0000313" key="5">
    <source>
        <dbReference type="Proteomes" id="UP000318336"/>
    </source>
</evidence>
<dbReference type="Pfam" id="PF08906">
    <property type="entry name" value="T6SS_Tdi1_C"/>
    <property type="match status" value="1"/>
</dbReference>
<feature type="region of interest" description="Disordered" evidence="1">
    <location>
        <begin position="1"/>
        <end position="54"/>
    </location>
</feature>
<feature type="domain" description="GAD-related" evidence="2">
    <location>
        <begin position="61"/>
        <end position="149"/>
    </location>
</feature>
<sequence>MSDQFGGYPQQGQQPGYAPAQGGYGQPGSYQPQPAYGQQQGGWGEQPAQRGGASGGQLAAFVQQYAPDQGTEVPGEEFLRYAEGKAPAALVELWRTYGIGFYGEQRLAVVDPGEWIDVLQTWLGEDVTSFPIAVTSFGHVYHYDNQGGRERIQCLDPHFQTNTVVGDDLVAFFNQHLPSPQSHVSDLEGPRGGARAKLGPLAEGELYYFEPILALGGTVSPDTLAKGDGPTHLKLIHERVLAA</sequence>
<dbReference type="InterPro" id="IPR015002">
    <property type="entry name" value="T6SS_Tdi1_C"/>
</dbReference>
<dbReference type="InterPro" id="IPR014983">
    <property type="entry name" value="GAD-rel"/>
</dbReference>
<comment type="caution">
    <text evidence="4">The sequence shown here is derived from an EMBL/GenBank/DDBJ whole genome shotgun (WGS) entry which is preliminary data.</text>
</comment>
<evidence type="ECO:0000259" key="2">
    <source>
        <dbReference type="Pfam" id="PF08887"/>
    </source>
</evidence>
<feature type="compositionally biased region" description="Low complexity" evidence="1">
    <location>
        <begin position="1"/>
        <end position="38"/>
    </location>
</feature>
<evidence type="ECO:0000313" key="4">
    <source>
        <dbReference type="EMBL" id="TQL32633.1"/>
    </source>
</evidence>
<organism evidence="4 5">
    <name type="scientific">Barrientosiimonas humi</name>
    <dbReference type="NCBI Taxonomy" id="999931"/>
    <lineage>
        <taxon>Bacteria</taxon>
        <taxon>Bacillati</taxon>
        <taxon>Actinomycetota</taxon>
        <taxon>Actinomycetes</taxon>
        <taxon>Micrococcales</taxon>
        <taxon>Dermacoccaceae</taxon>
        <taxon>Barrientosiimonas</taxon>
    </lineage>
</organism>
<feature type="domain" description="T6SS immunity protein Tdi1 C-terminal" evidence="3">
    <location>
        <begin position="193"/>
        <end position="237"/>
    </location>
</feature>
<evidence type="ECO:0000256" key="1">
    <source>
        <dbReference type="SAM" id="MobiDB-lite"/>
    </source>
</evidence>